<sequence>LPVLQTDWNLYGSLRTNLININKLEYTWRNSEASMVLTDGSKIVNDLGKRQKCEFMKPRDAIFPIRLYLSARRNLCKFYLVGRSGVTPFATSTSRNEQSEETYIADVIVPLLRTSWKTF</sequence>
<feature type="non-terminal residue" evidence="1">
    <location>
        <position position="1"/>
    </location>
</feature>
<reference evidence="1" key="1">
    <citation type="submission" date="2021-06" db="EMBL/GenBank/DDBJ databases">
        <authorList>
            <person name="Kallberg Y."/>
            <person name="Tangrot J."/>
            <person name="Rosling A."/>
        </authorList>
    </citation>
    <scope>NUCLEOTIDE SEQUENCE</scope>
    <source>
        <strain evidence="1">AU212A</strain>
    </source>
</reference>
<protein>
    <submittedName>
        <fullName evidence="1">3695_t:CDS:1</fullName>
    </submittedName>
</protein>
<comment type="caution">
    <text evidence="1">The sequence shown here is derived from an EMBL/GenBank/DDBJ whole genome shotgun (WGS) entry which is preliminary data.</text>
</comment>
<keyword evidence="2" id="KW-1185">Reference proteome</keyword>
<accession>A0ACA9KXG4</accession>
<evidence type="ECO:0000313" key="2">
    <source>
        <dbReference type="Proteomes" id="UP000789860"/>
    </source>
</evidence>
<evidence type="ECO:0000313" key="1">
    <source>
        <dbReference type="EMBL" id="CAG8494505.1"/>
    </source>
</evidence>
<proteinExistence type="predicted"/>
<organism evidence="1 2">
    <name type="scientific">Scutellospora calospora</name>
    <dbReference type="NCBI Taxonomy" id="85575"/>
    <lineage>
        <taxon>Eukaryota</taxon>
        <taxon>Fungi</taxon>
        <taxon>Fungi incertae sedis</taxon>
        <taxon>Mucoromycota</taxon>
        <taxon>Glomeromycotina</taxon>
        <taxon>Glomeromycetes</taxon>
        <taxon>Diversisporales</taxon>
        <taxon>Gigasporaceae</taxon>
        <taxon>Scutellospora</taxon>
    </lineage>
</organism>
<dbReference type="EMBL" id="CAJVPM010002912">
    <property type="protein sequence ID" value="CAG8494505.1"/>
    <property type="molecule type" value="Genomic_DNA"/>
</dbReference>
<dbReference type="Proteomes" id="UP000789860">
    <property type="component" value="Unassembled WGS sequence"/>
</dbReference>
<name>A0ACA9KXG4_9GLOM</name>
<gene>
    <name evidence="1" type="ORF">SCALOS_LOCUS2973</name>
</gene>